<accession>A0ABQ0L894</accession>
<dbReference type="InterPro" id="IPR056009">
    <property type="entry name" value="DUF7587"/>
</dbReference>
<evidence type="ECO:0000259" key="2">
    <source>
        <dbReference type="Pfam" id="PF24494"/>
    </source>
</evidence>
<reference evidence="3" key="1">
    <citation type="submission" date="2014-09" db="EMBL/GenBank/DDBJ databases">
        <title>Genome sequence of the luminous mushroom Mycena chlorophos for searching fungal bioluminescence genes.</title>
        <authorList>
            <person name="Tanaka Y."/>
            <person name="Kasuga D."/>
            <person name="Oba Y."/>
            <person name="Hase S."/>
            <person name="Sato K."/>
            <person name="Oba Y."/>
            <person name="Sakakibara Y."/>
        </authorList>
    </citation>
    <scope>NUCLEOTIDE SEQUENCE</scope>
</reference>
<organism evidence="3 4">
    <name type="scientific">Mycena chlorophos</name>
    <name type="common">Agaric fungus</name>
    <name type="synonym">Agaricus chlorophos</name>
    <dbReference type="NCBI Taxonomy" id="658473"/>
    <lineage>
        <taxon>Eukaryota</taxon>
        <taxon>Fungi</taxon>
        <taxon>Dikarya</taxon>
        <taxon>Basidiomycota</taxon>
        <taxon>Agaricomycotina</taxon>
        <taxon>Agaricomycetes</taxon>
        <taxon>Agaricomycetidae</taxon>
        <taxon>Agaricales</taxon>
        <taxon>Marasmiineae</taxon>
        <taxon>Mycenaceae</taxon>
        <taxon>Mycena</taxon>
    </lineage>
</organism>
<evidence type="ECO:0000256" key="1">
    <source>
        <dbReference type="SAM" id="MobiDB-lite"/>
    </source>
</evidence>
<dbReference type="Pfam" id="PF24494">
    <property type="entry name" value="DUF7587"/>
    <property type="match status" value="1"/>
</dbReference>
<evidence type="ECO:0000313" key="3">
    <source>
        <dbReference type="EMBL" id="GAT47369.1"/>
    </source>
</evidence>
<evidence type="ECO:0000313" key="4">
    <source>
        <dbReference type="Proteomes" id="UP000815677"/>
    </source>
</evidence>
<gene>
    <name evidence="3" type="ORF">MCHLO_04830</name>
</gene>
<keyword evidence="4" id="KW-1185">Reference proteome</keyword>
<feature type="region of interest" description="Disordered" evidence="1">
    <location>
        <begin position="293"/>
        <end position="319"/>
    </location>
</feature>
<name>A0ABQ0L894_MYCCL</name>
<feature type="domain" description="DUF7587" evidence="2">
    <location>
        <begin position="26"/>
        <end position="178"/>
    </location>
</feature>
<dbReference type="EMBL" id="DF843416">
    <property type="protein sequence ID" value="GAT47369.1"/>
    <property type="molecule type" value="Genomic_DNA"/>
</dbReference>
<protein>
    <recommendedName>
        <fullName evidence="2">DUF7587 domain-containing protein</fullName>
    </recommendedName>
</protein>
<proteinExistence type="predicted"/>
<sequence>MDSSILPPGRLQSGHTYAKVTSHRANSYIFRVHRQSGRGRLIPGVGFVATAYDSAPETAKRNIHSQESAKELAAAASEHITQWVDGTHPSLRSKFVSGSFSLPYTLFEARRWNHVFHCDTTLISVIDPMKIPGDAWLGAQLVGVHGSNKDARFARWAQEVLVYGHIPYDAVVFTAPLDTYCYSLLPPWCNPVIDLVISRTLKSTEAVVDAFCDLARRCTPEDERKLVDHVVAQSVKELQEGRFNDHNASADEVAWLAAFFAWWPRRMRGVHPQEFLDLKFAVRKKVGETLRGPGKQVASGISDGSQEEHGNSGCSCVTM</sequence>
<dbReference type="Proteomes" id="UP000815677">
    <property type="component" value="Unassembled WGS sequence"/>
</dbReference>